<keyword evidence="3" id="KW-1185">Reference proteome</keyword>
<sequence length="103" mass="10447">MGPLVLTQLASGLSVLAGAAIVKSVLDQNNTMAGPFPRCPSCNGSGRIACFCSRWSDGDVGCRSCSGSGRAACSKCGGSGTGRPLPVRLIARTPTNNSNGRPY</sequence>
<evidence type="ECO:0000256" key="1">
    <source>
        <dbReference type="SAM" id="SignalP"/>
    </source>
</evidence>
<feature type="chain" id="PRO_5031302456" description="Drought-induced protein 1" evidence="1">
    <location>
        <begin position="19"/>
        <end position="103"/>
    </location>
</feature>
<dbReference type="AlphaFoldDB" id="A0A803L183"/>
<evidence type="ECO:0008006" key="4">
    <source>
        <dbReference type="Google" id="ProtNLM"/>
    </source>
</evidence>
<dbReference type="EnsemblPlants" id="AUR62005621-RA">
    <property type="protein sequence ID" value="AUR62005621-RA:cds"/>
    <property type="gene ID" value="AUR62005621"/>
</dbReference>
<protein>
    <recommendedName>
        <fullName evidence="4">Drought-induced protein 1</fullName>
    </recommendedName>
</protein>
<accession>A0A803L183</accession>
<reference evidence="2" key="1">
    <citation type="journal article" date="2017" name="Nature">
        <title>The genome of Chenopodium quinoa.</title>
        <authorList>
            <person name="Jarvis D.E."/>
            <person name="Ho Y.S."/>
            <person name="Lightfoot D.J."/>
            <person name="Schmoeckel S.M."/>
            <person name="Li B."/>
            <person name="Borm T.J.A."/>
            <person name="Ohyanagi H."/>
            <person name="Mineta K."/>
            <person name="Michell C.T."/>
            <person name="Saber N."/>
            <person name="Kharbatia N.M."/>
            <person name="Rupper R.R."/>
            <person name="Sharp A.R."/>
            <person name="Dally N."/>
            <person name="Boughton B.A."/>
            <person name="Woo Y.H."/>
            <person name="Gao G."/>
            <person name="Schijlen E.G.W.M."/>
            <person name="Guo X."/>
            <person name="Momin A.A."/>
            <person name="Negrao S."/>
            <person name="Al-Babili S."/>
            <person name="Gehring C."/>
            <person name="Roessner U."/>
            <person name="Jung C."/>
            <person name="Murphy K."/>
            <person name="Arold S.T."/>
            <person name="Gojobori T."/>
            <person name="van der Linden C.G."/>
            <person name="van Loo E.N."/>
            <person name="Jellen E.N."/>
            <person name="Maughan P.J."/>
            <person name="Tester M."/>
        </authorList>
    </citation>
    <scope>NUCLEOTIDE SEQUENCE [LARGE SCALE GENOMIC DNA]</scope>
    <source>
        <strain evidence="2">cv. PI 614886</strain>
    </source>
</reference>
<dbReference type="PANTHER" id="PTHR34687:SF1">
    <property type="entry name" value="CHAPERONE PROTEIN DNAJ-LIKE PROTEIN"/>
    <property type="match status" value="1"/>
</dbReference>
<dbReference type="Proteomes" id="UP000596660">
    <property type="component" value="Unplaced"/>
</dbReference>
<dbReference type="PANTHER" id="PTHR34687">
    <property type="entry name" value="CHAPERONE PROTEIN DNAJ-LIKE PROTEIN"/>
    <property type="match status" value="1"/>
</dbReference>
<name>A0A803L183_CHEQI</name>
<dbReference type="Gramene" id="AUR62005621-RA">
    <property type="protein sequence ID" value="AUR62005621-RA:cds"/>
    <property type="gene ID" value="AUR62005621"/>
</dbReference>
<dbReference type="SMR" id="A0A803L183"/>
<proteinExistence type="predicted"/>
<organism evidence="2 3">
    <name type="scientific">Chenopodium quinoa</name>
    <name type="common">Quinoa</name>
    <dbReference type="NCBI Taxonomy" id="63459"/>
    <lineage>
        <taxon>Eukaryota</taxon>
        <taxon>Viridiplantae</taxon>
        <taxon>Streptophyta</taxon>
        <taxon>Embryophyta</taxon>
        <taxon>Tracheophyta</taxon>
        <taxon>Spermatophyta</taxon>
        <taxon>Magnoliopsida</taxon>
        <taxon>eudicotyledons</taxon>
        <taxon>Gunneridae</taxon>
        <taxon>Pentapetalae</taxon>
        <taxon>Caryophyllales</taxon>
        <taxon>Chenopodiaceae</taxon>
        <taxon>Chenopodioideae</taxon>
        <taxon>Atripliceae</taxon>
        <taxon>Chenopodium</taxon>
    </lineage>
</organism>
<reference evidence="2" key="2">
    <citation type="submission" date="2021-03" db="UniProtKB">
        <authorList>
            <consortium name="EnsemblPlants"/>
        </authorList>
    </citation>
    <scope>IDENTIFICATION</scope>
</reference>
<feature type="signal peptide" evidence="1">
    <location>
        <begin position="1"/>
        <end position="18"/>
    </location>
</feature>
<evidence type="ECO:0000313" key="3">
    <source>
        <dbReference type="Proteomes" id="UP000596660"/>
    </source>
</evidence>
<keyword evidence="1" id="KW-0732">Signal</keyword>
<dbReference type="OMA" id="YIWVIEA"/>
<evidence type="ECO:0000313" key="2">
    <source>
        <dbReference type="EnsemblPlants" id="AUR62005621-RA:cds"/>
    </source>
</evidence>